<dbReference type="Proteomes" id="UP000427769">
    <property type="component" value="Chromosome"/>
</dbReference>
<dbReference type="InterPro" id="IPR007296">
    <property type="entry name" value="DUF403"/>
</dbReference>
<dbReference type="Pfam" id="PF04168">
    <property type="entry name" value="Alpha-E"/>
    <property type="match status" value="1"/>
</dbReference>
<dbReference type="KEGG" id="dwd:DSCW_31390"/>
<reference evidence="3 4" key="1">
    <citation type="submission" date="2019-11" db="EMBL/GenBank/DDBJ databases">
        <title>Comparative genomics of hydrocarbon-degrading Desulfosarcina strains.</title>
        <authorList>
            <person name="Watanabe M."/>
            <person name="Kojima H."/>
            <person name="Fukui M."/>
        </authorList>
    </citation>
    <scope>NUCLEOTIDE SEQUENCE [LARGE SCALE GENOMIC DNA]</scope>
    <source>
        <strain evidence="3 4">PP31</strain>
    </source>
</reference>
<dbReference type="RefSeq" id="WP_155304618.1">
    <property type="nucleotide sequence ID" value="NZ_AP021875.1"/>
</dbReference>
<feature type="domain" description="DUF403" evidence="1">
    <location>
        <begin position="504"/>
        <end position="816"/>
    </location>
</feature>
<keyword evidence="4" id="KW-1185">Reference proteome</keyword>
<dbReference type="InterPro" id="IPR051680">
    <property type="entry name" value="ATP-dep_Glu-Cys_Ligase-2"/>
</dbReference>
<proteinExistence type="predicted"/>
<dbReference type="Gene3D" id="3.40.50.11290">
    <property type="match status" value="1"/>
</dbReference>
<evidence type="ECO:0000313" key="4">
    <source>
        <dbReference type="Proteomes" id="UP000427769"/>
    </source>
</evidence>
<protein>
    <submittedName>
        <fullName evidence="3">Uncharacterized protein</fullName>
    </submittedName>
</protein>
<dbReference type="SUPFAM" id="SSF56059">
    <property type="entry name" value="Glutathione synthetase ATP-binding domain-like"/>
    <property type="match status" value="1"/>
</dbReference>
<feature type="domain" description="Circularly permuted ATP-grasp type 2" evidence="2">
    <location>
        <begin position="89"/>
        <end position="453"/>
    </location>
</feature>
<dbReference type="OrthoDB" id="9804079at2"/>
<accession>A0A5K7Z174</accession>
<evidence type="ECO:0000259" key="2">
    <source>
        <dbReference type="Pfam" id="PF14403"/>
    </source>
</evidence>
<name>A0A5K7Z174_9BACT</name>
<gene>
    <name evidence="3" type="ORF">DSCW_31390</name>
</gene>
<evidence type="ECO:0000259" key="1">
    <source>
        <dbReference type="Pfam" id="PF04168"/>
    </source>
</evidence>
<dbReference type="PANTHER" id="PTHR34595:SF2">
    <property type="entry name" value="BLR2978 PROTEIN"/>
    <property type="match status" value="1"/>
</dbReference>
<dbReference type="InterPro" id="IPR025841">
    <property type="entry name" value="CP_ATPgrasp_2"/>
</dbReference>
<dbReference type="AlphaFoldDB" id="A0A5K7Z174"/>
<dbReference type="PANTHER" id="PTHR34595">
    <property type="entry name" value="BLR5612 PROTEIN"/>
    <property type="match status" value="1"/>
</dbReference>
<organism evidence="3 4">
    <name type="scientific">Desulfosarcina widdelii</name>
    <dbReference type="NCBI Taxonomy" id="947919"/>
    <lineage>
        <taxon>Bacteria</taxon>
        <taxon>Pseudomonadati</taxon>
        <taxon>Thermodesulfobacteriota</taxon>
        <taxon>Desulfobacteria</taxon>
        <taxon>Desulfobacterales</taxon>
        <taxon>Desulfosarcinaceae</taxon>
        <taxon>Desulfosarcina</taxon>
    </lineage>
</organism>
<dbReference type="Pfam" id="PF14403">
    <property type="entry name" value="CP_ATPgrasp_2"/>
    <property type="match status" value="1"/>
</dbReference>
<sequence length="834" mass="92928">MAEPIAAGPASRFESMPFPEDSYSEAFGSPGIIRDHWRALMAAFSSIPPGTLDQRQERVRRMRHEDGATFNPFDDAGGQGTPWALEMIPLPITADEWSLLESGLNQRAQLLERILADVCGPQDLIRQGHLPAELVFANPNFLRSCHGIAPAGNRSLTYYAVDLYRGADGRFRVFRDYADTPAGIGYALENRIVISRAFSSLYHKNQIRRLAPFFHTLHQSLIDRSPLRRDDPGIVLLSPGPDSRIYFEHALLSRYLGYPLVEAQDLTVRKGEVFLKKLAGLEPVQTILRHVADVHIDPFVGSRSAAGGVAGLIQAFRQQQIDIVNPVGSGFVDTPALAAFLPDLCRQLTGTELLLENHPSWYCGTEAGRSHVLANLSRLIVEPAMQRFAPVNPKDDPASGIAAAPHLYMACEPIRPSTVPAWSPGKAAPRYTLMRFFACACENGFTFMPGGLAITAGDVETLAGNEPERQQSKDIWIFSDRPVVPFSLMSSLQTVSTFKRGSDLPSRVADHLLWLGRYLERSENMIRLLRSVFRRLAGEARTVDIPELPFLLNLLRSKDSIPNVPEGQEDPLRYRELSVQLKDALFRQDRSGSVAANLKRVQQAAKSVRDRLSLDCWRVINHLDGFAEAPGMDPLELLDETLFTLSAFSGLAMESMTRGLGWRFMDMGRRVERAINQVHLINIALPLVCNDSRSALEALLEVSDSIMTYRARYRTAFQLAPVLDLLVMDESNPKSLAFQCSQIAEHVEALPRQDDLRYATAEERLALEMLTAVRLLDLSGIDCKTGNDRHAALRAFLEAMDHRLTDFAQQVSAHYLTRIPSTPHFSTMRGDRAL</sequence>
<evidence type="ECO:0000313" key="3">
    <source>
        <dbReference type="EMBL" id="BBO75722.1"/>
    </source>
</evidence>
<dbReference type="EMBL" id="AP021875">
    <property type="protein sequence ID" value="BBO75722.1"/>
    <property type="molecule type" value="Genomic_DNA"/>
</dbReference>